<keyword evidence="11 14" id="KW-1133">Transmembrane helix</keyword>
<organism evidence="17 18">
    <name type="scientific">Suilimivivens aceti</name>
    <dbReference type="NCBI Taxonomy" id="2981774"/>
    <lineage>
        <taxon>Bacteria</taxon>
        <taxon>Bacillati</taxon>
        <taxon>Bacillota</taxon>
        <taxon>Clostridia</taxon>
        <taxon>Lachnospirales</taxon>
        <taxon>Lachnospiraceae</taxon>
        <taxon>Suilimivivens</taxon>
    </lineage>
</organism>
<keyword evidence="10" id="KW-0067">ATP-binding</keyword>
<keyword evidence="7 14" id="KW-0812">Transmembrane</keyword>
<evidence type="ECO:0000256" key="13">
    <source>
        <dbReference type="ARBA" id="ARBA00023136"/>
    </source>
</evidence>
<evidence type="ECO:0000256" key="10">
    <source>
        <dbReference type="ARBA" id="ARBA00022840"/>
    </source>
</evidence>
<feature type="transmembrane region" description="Helical" evidence="14">
    <location>
        <begin position="304"/>
        <end position="323"/>
    </location>
</feature>
<dbReference type="PANTHER" id="PTHR34220">
    <property type="entry name" value="SENSOR HISTIDINE KINASE YPDA"/>
    <property type="match status" value="1"/>
</dbReference>
<keyword evidence="9 17" id="KW-0418">Kinase</keyword>
<evidence type="ECO:0000259" key="15">
    <source>
        <dbReference type="PROSITE" id="PS50109"/>
    </source>
</evidence>
<dbReference type="SMART" id="SM00387">
    <property type="entry name" value="HATPase_c"/>
    <property type="match status" value="1"/>
</dbReference>
<evidence type="ECO:0000259" key="16">
    <source>
        <dbReference type="PROSITE" id="PS50885"/>
    </source>
</evidence>
<keyword evidence="5" id="KW-0597">Phosphoprotein</keyword>
<dbReference type="Pfam" id="PF06580">
    <property type="entry name" value="His_kinase"/>
    <property type="match status" value="1"/>
</dbReference>
<evidence type="ECO:0000256" key="11">
    <source>
        <dbReference type="ARBA" id="ARBA00022989"/>
    </source>
</evidence>
<dbReference type="SUPFAM" id="SSF158472">
    <property type="entry name" value="HAMP domain-like"/>
    <property type="match status" value="1"/>
</dbReference>
<dbReference type="Pfam" id="PF02518">
    <property type="entry name" value="HATPase_c"/>
    <property type="match status" value="1"/>
</dbReference>
<accession>A0ABT2SYF6</accession>
<dbReference type="InterPro" id="IPR010559">
    <property type="entry name" value="Sig_transdc_His_kin_internal"/>
</dbReference>
<dbReference type="RefSeq" id="WP_262572385.1">
    <property type="nucleotide sequence ID" value="NZ_JAOQKJ010000001.1"/>
</dbReference>
<dbReference type="InterPro" id="IPR003594">
    <property type="entry name" value="HATPase_dom"/>
</dbReference>
<evidence type="ECO:0000256" key="14">
    <source>
        <dbReference type="SAM" id="Phobius"/>
    </source>
</evidence>
<proteinExistence type="predicted"/>
<dbReference type="InterPro" id="IPR050640">
    <property type="entry name" value="Bact_2-comp_sensor_kinase"/>
</dbReference>
<keyword evidence="12" id="KW-0902">Two-component regulatory system</keyword>
<keyword evidence="13 14" id="KW-0472">Membrane</keyword>
<keyword evidence="4" id="KW-1003">Cell membrane</keyword>
<comment type="catalytic activity">
    <reaction evidence="1">
        <text>ATP + protein L-histidine = ADP + protein N-phospho-L-histidine.</text>
        <dbReference type="EC" id="2.7.13.3"/>
    </reaction>
</comment>
<keyword evidence="8" id="KW-0547">Nucleotide-binding</keyword>
<evidence type="ECO:0000313" key="18">
    <source>
        <dbReference type="Proteomes" id="UP001652432"/>
    </source>
</evidence>
<dbReference type="Gene3D" id="6.10.340.10">
    <property type="match status" value="1"/>
</dbReference>
<feature type="transmembrane region" description="Helical" evidence="14">
    <location>
        <begin position="21"/>
        <end position="44"/>
    </location>
</feature>
<dbReference type="Gene3D" id="3.30.565.10">
    <property type="entry name" value="Histidine kinase-like ATPase, C-terminal domain"/>
    <property type="match status" value="1"/>
</dbReference>
<keyword evidence="18" id="KW-1185">Reference proteome</keyword>
<comment type="caution">
    <text evidence="17">The sequence shown here is derived from an EMBL/GenBank/DDBJ whole genome shotgun (WGS) entry which is preliminary data.</text>
</comment>
<dbReference type="SMART" id="SM00304">
    <property type="entry name" value="HAMP"/>
    <property type="match status" value="1"/>
</dbReference>
<reference evidence="17 18" key="1">
    <citation type="journal article" date="2021" name="ISME Commun">
        <title>Automated analysis of genomic sequences facilitates high-throughput and comprehensive description of bacteria.</title>
        <authorList>
            <person name="Hitch T.C.A."/>
        </authorList>
    </citation>
    <scope>NUCLEOTIDE SEQUENCE [LARGE SCALE GENOMIC DNA]</scope>
    <source>
        <strain evidence="17 18">Sanger_18</strain>
    </source>
</reference>
<dbReference type="GO" id="GO:0016301">
    <property type="term" value="F:kinase activity"/>
    <property type="evidence" value="ECO:0007669"/>
    <property type="project" value="UniProtKB-KW"/>
</dbReference>
<evidence type="ECO:0000256" key="5">
    <source>
        <dbReference type="ARBA" id="ARBA00022553"/>
    </source>
</evidence>
<sequence>MSLSTKIKELLRPWIQKIRRMLNPVPLWIQLIFIMILLTTAVSVQLVHKDYTSTKELTLSQYLSTTSQILSLEAENSDWYLDSLAKFCIQPYYDSSYTRIIDQKTPITTEQLSYVKQQMFYNYYTRSDILDYELYLINQDMIIGRNESQQHFTVQQNMDIQPFLDAAEKCKGSPRNLYIESDASGNLTYYHTLFTVPGQIIQAVVQVTLDDSFTRRLVKDHSDTGEIFLLLNNEQELIYSSADTLPFSLSELLPLPSSEQPAITLNNQSYYLVSNTGTTGDLTMVCLMPEACIDAEIGHLGHSILINGFLFWLITVVLIYLLLKLLMNPLKELSVQMQRTGAGDFSTRIQADGCQETCELSQSFNGMVRHIDRLIDENYVAKLRANDARLAALEAQLNPHFLYNTLQAISTEALINDQPQIHKMITSLASNLRYTIKGNVMVPLRQEMNYTDNYVFLQKVRMGDALVFSSEIDPASLDCLIPKISIQTLVENSIIHGKSENQASIHITVTVRLMENDLLITVRDSGCGISDDRLQKIYEDFASQKSSGKDSGIGLANLYSRMQILYNRETKFVINTEEGKYTSISLTLPVSRDHSQDIFHERSSHVPFSDH</sequence>
<dbReference type="CDD" id="cd06225">
    <property type="entry name" value="HAMP"/>
    <property type="match status" value="1"/>
</dbReference>
<evidence type="ECO:0000256" key="9">
    <source>
        <dbReference type="ARBA" id="ARBA00022777"/>
    </source>
</evidence>
<evidence type="ECO:0000313" key="17">
    <source>
        <dbReference type="EMBL" id="MCU6743040.1"/>
    </source>
</evidence>
<evidence type="ECO:0000256" key="2">
    <source>
        <dbReference type="ARBA" id="ARBA00004651"/>
    </source>
</evidence>
<dbReference type="Proteomes" id="UP001652432">
    <property type="component" value="Unassembled WGS sequence"/>
</dbReference>
<evidence type="ECO:0000256" key="8">
    <source>
        <dbReference type="ARBA" id="ARBA00022741"/>
    </source>
</evidence>
<dbReference type="EMBL" id="JAOQKJ010000001">
    <property type="protein sequence ID" value="MCU6743040.1"/>
    <property type="molecule type" value="Genomic_DNA"/>
</dbReference>
<feature type="domain" description="Histidine kinase" evidence="15">
    <location>
        <begin position="486"/>
        <end position="592"/>
    </location>
</feature>
<dbReference type="InterPro" id="IPR036890">
    <property type="entry name" value="HATPase_C_sf"/>
</dbReference>
<dbReference type="PROSITE" id="PS50885">
    <property type="entry name" value="HAMP"/>
    <property type="match status" value="1"/>
</dbReference>
<comment type="subcellular location">
    <subcellularLocation>
        <location evidence="2">Cell membrane</location>
        <topology evidence="2">Multi-pass membrane protein</topology>
    </subcellularLocation>
</comment>
<name>A0ABT2SYF6_9FIRM</name>
<evidence type="ECO:0000256" key="1">
    <source>
        <dbReference type="ARBA" id="ARBA00000085"/>
    </source>
</evidence>
<dbReference type="InterPro" id="IPR003660">
    <property type="entry name" value="HAMP_dom"/>
</dbReference>
<evidence type="ECO:0000256" key="6">
    <source>
        <dbReference type="ARBA" id="ARBA00022679"/>
    </source>
</evidence>
<dbReference type="Pfam" id="PF00672">
    <property type="entry name" value="HAMP"/>
    <property type="match status" value="1"/>
</dbReference>
<gene>
    <name evidence="17" type="ORF">OCV77_00730</name>
</gene>
<dbReference type="PROSITE" id="PS50109">
    <property type="entry name" value="HIS_KIN"/>
    <property type="match status" value="1"/>
</dbReference>
<feature type="domain" description="HAMP" evidence="16">
    <location>
        <begin position="324"/>
        <end position="376"/>
    </location>
</feature>
<keyword evidence="6" id="KW-0808">Transferase</keyword>
<dbReference type="EC" id="2.7.13.3" evidence="3"/>
<evidence type="ECO:0000256" key="4">
    <source>
        <dbReference type="ARBA" id="ARBA00022475"/>
    </source>
</evidence>
<evidence type="ECO:0000256" key="3">
    <source>
        <dbReference type="ARBA" id="ARBA00012438"/>
    </source>
</evidence>
<protein>
    <recommendedName>
        <fullName evidence="3">histidine kinase</fullName>
        <ecNumber evidence="3">2.7.13.3</ecNumber>
    </recommendedName>
</protein>
<evidence type="ECO:0000256" key="12">
    <source>
        <dbReference type="ARBA" id="ARBA00023012"/>
    </source>
</evidence>
<dbReference type="InterPro" id="IPR005467">
    <property type="entry name" value="His_kinase_dom"/>
</dbReference>
<evidence type="ECO:0000256" key="7">
    <source>
        <dbReference type="ARBA" id="ARBA00022692"/>
    </source>
</evidence>
<dbReference type="PANTHER" id="PTHR34220:SF11">
    <property type="entry name" value="SENSOR PROTEIN KINASE HPTS"/>
    <property type="match status" value="1"/>
</dbReference>
<dbReference type="SUPFAM" id="SSF55874">
    <property type="entry name" value="ATPase domain of HSP90 chaperone/DNA topoisomerase II/histidine kinase"/>
    <property type="match status" value="1"/>
</dbReference>